<reference evidence="13 14" key="1">
    <citation type="submission" date="2019-07" db="EMBL/GenBank/DDBJ databases">
        <title>Venturia inaequalis Genome Resource.</title>
        <authorList>
            <person name="Lichtner F.J."/>
        </authorList>
    </citation>
    <scope>NUCLEOTIDE SEQUENCE [LARGE SCALE GENOMIC DNA]</scope>
    <source>
        <strain evidence="13 14">DMI_063113</strain>
    </source>
</reference>
<dbReference type="AlphaFoldDB" id="A0A8H3VKL9"/>
<keyword evidence="14" id="KW-1185">Reference proteome</keyword>
<evidence type="ECO:0008006" key="15">
    <source>
        <dbReference type="Google" id="ProtNLM"/>
    </source>
</evidence>
<feature type="transmembrane region" description="Helical" evidence="10">
    <location>
        <begin position="504"/>
        <end position="522"/>
    </location>
</feature>
<name>A0A8H3VKL9_VENIN</name>
<evidence type="ECO:0000256" key="2">
    <source>
        <dbReference type="ARBA" id="ARBA00022448"/>
    </source>
</evidence>
<feature type="transmembrane region" description="Helical" evidence="10">
    <location>
        <begin position="355"/>
        <end position="376"/>
    </location>
</feature>
<protein>
    <recommendedName>
        <fullName evidence="15">Potassium transporter</fullName>
    </recommendedName>
</protein>
<feature type="transmembrane region" description="Helical" evidence="10">
    <location>
        <begin position="209"/>
        <end position="227"/>
    </location>
</feature>
<evidence type="ECO:0000256" key="8">
    <source>
        <dbReference type="ARBA" id="ARBA00023136"/>
    </source>
</evidence>
<feature type="transmembrane region" description="Helical" evidence="10">
    <location>
        <begin position="278"/>
        <end position="298"/>
    </location>
</feature>
<dbReference type="Pfam" id="PF02705">
    <property type="entry name" value="K_trans"/>
    <property type="match status" value="1"/>
</dbReference>
<dbReference type="Proteomes" id="UP000490939">
    <property type="component" value="Unassembled WGS sequence"/>
</dbReference>
<feature type="transmembrane region" description="Helical" evidence="10">
    <location>
        <begin position="324"/>
        <end position="343"/>
    </location>
</feature>
<keyword evidence="7" id="KW-0406">Ion transport</keyword>
<feature type="region of interest" description="Disordered" evidence="9">
    <location>
        <begin position="705"/>
        <end position="734"/>
    </location>
</feature>
<sequence length="814" mass="90432">MDPAIARYVSCCPICFSIMEDPKDHITIVEAEPQGGYSKSRGLHLRKVLSRSHSEVESGYDDNFDAPRAGDHHKKQIYHGWPLFLLAYQSAGVIYGDIGTSPLYVFSSTFLHGPPNYLDLVGALSLIIWTLILIVCIKYVLIVLNADNEGQGGTFAMYSLLTRYANISTMSDPGKENMIRIERHLTSDLKPATKNLRNMMERNKTLRRLLSFVAIFGVSLIISDGVITPAQSVLGAIQGLEVVKPDISQGTIIGITCAILVFLFAIQPLGVARIGGAFAPIIMIWLFLNAAFGIFNLVKHDHSVLKAFNPYHAGLYFVRNKTEAWRSLGGILLSFTGVEALFADLGAFSKRAIQLSWMCIAFPCLLLAYIGQAAYISVDPEAYSNPFFKAAPPGTFWPSLIISILAAIVASQALITSTFQLLFQVVNMSYFPPISMKHTSRTHHTQVYIPMANWLLMIGTIVVTAAFKNTTKLGNAYGVCVILDTIITTTLVSLVALIVWRIKWYFVAPLWLIFATFEGLYLSSALTKVPDGAWFTLVMAFCIAGIFCTWRYGKEAQWLVERKGQLLRLSKLVQSDEMGALHLSDVYGGGELTKTKGLGVFFDKSGGEFVPVVYEEFLRKFEAQPECQVFLHLRALTIPNVPAEDRFDITKTGLPNCYRMVIRYGYDDSPVIPQLGLVVYDEVRKYIIHDGAAQQNPATTTCMDLPVSSSTSSAEKENKTFTQPSTPTTFGSISSPSFQTTATRLAALDNAYKTQVLFIVGKLQLRHNEASKYNIIKRTLLLAFLWMRESTMEKVTSMKVSMDKLVECGFIREI</sequence>
<dbReference type="GO" id="GO:0016020">
    <property type="term" value="C:membrane"/>
    <property type="evidence" value="ECO:0007669"/>
    <property type="project" value="UniProtKB-SubCell"/>
</dbReference>
<feature type="compositionally biased region" description="Polar residues" evidence="9">
    <location>
        <begin position="720"/>
        <end position="734"/>
    </location>
</feature>
<keyword evidence="8 10" id="KW-0472">Membrane</keyword>
<dbReference type="GO" id="GO:0015079">
    <property type="term" value="F:potassium ion transmembrane transporter activity"/>
    <property type="evidence" value="ECO:0007669"/>
    <property type="project" value="InterPro"/>
</dbReference>
<dbReference type="InterPro" id="IPR053951">
    <property type="entry name" value="K_trans_N"/>
</dbReference>
<keyword evidence="6 10" id="KW-1133">Transmembrane helix</keyword>
<dbReference type="InterPro" id="IPR053952">
    <property type="entry name" value="K_trans_C"/>
</dbReference>
<keyword evidence="4 10" id="KW-0812">Transmembrane</keyword>
<evidence type="ECO:0000256" key="9">
    <source>
        <dbReference type="SAM" id="MobiDB-lite"/>
    </source>
</evidence>
<dbReference type="EMBL" id="WNWR01000076">
    <property type="protein sequence ID" value="KAE9991967.1"/>
    <property type="molecule type" value="Genomic_DNA"/>
</dbReference>
<evidence type="ECO:0000256" key="6">
    <source>
        <dbReference type="ARBA" id="ARBA00022989"/>
    </source>
</evidence>
<evidence type="ECO:0000256" key="3">
    <source>
        <dbReference type="ARBA" id="ARBA00022538"/>
    </source>
</evidence>
<dbReference type="InterPro" id="IPR003855">
    <property type="entry name" value="K+_transporter"/>
</dbReference>
<feature type="transmembrane region" description="Helical" evidence="10">
    <location>
        <begin position="83"/>
        <end position="105"/>
    </location>
</feature>
<evidence type="ECO:0000256" key="5">
    <source>
        <dbReference type="ARBA" id="ARBA00022958"/>
    </source>
</evidence>
<gene>
    <name evidence="13" type="ORF">EG327_010534</name>
</gene>
<comment type="caution">
    <text evidence="13">The sequence shown here is derived from an EMBL/GenBank/DDBJ whole genome shotgun (WGS) entry which is preliminary data.</text>
</comment>
<feature type="transmembrane region" description="Helical" evidence="10">
    <location>
        <begin position="473"/>
        <end position="497"/>
    </location>
</feature>
<evidence type="ECO:0000256" key="7">
    <source>
        <dbReference type="ARBA" id="ARBA00023065"/>
    </source>
</evidence>
<feature type="transmembrane region" description="Helical" evidence="10">
    <location>
        <begin position="396"/>
        <end position="426"/>
    </location>
</feature>
<comment type="subcellular location">
    <subcellularLocation>
        <location evidence="1">Membrane</location>
        <topology evidence="1">Multi-pass membrane protein</topology>
    </subcellularLocation>
</comment>
<proteinExistence type="predicted"/>
<dbReference type="PANTHER" id="PTHR30540:SF83">
    <property type="entry name" value="K+ POTASSIUM TRANSPORTER"/>
    <property type="match status" value="1"/>
</dbReference>
<accession>A0A8H3VKL9</accession>
<dbReference type="NCBIfam" id="TIGR00794">
    <property type="entry name" value="kup"/>
    <property type="match status" value="1"/>
</dbReference>
<keyword evidence="2" id="KW-0813">Transport</keyword>
<feature type="transmembrane region" description="Helical" evidence="10">
    <location>
        <begin position="534"/>
        <end position="553"/>
    </location>
</feature>
<feature type="transmembrane region" description="Helical" evidence="10">
    <location>
        <begin position="117"/>
        <end position="141"/>
    </location>
</feature>
<feature type="transmembrane region" description="Helical" evidence="10">
    <location>
        <begin position="247"/>
        <end position="266"/>
    </location>
</feature>
<evidence type="ECO:0000313" key="14">
    <source>
        <dbReference type="Proteomes" id="UP000490939"/>
    </source>
</evidence>
<keyword evidence="3" id="KW-0633">Potassium transport</keyword>
<evidence type="ECO:0000259" key="12">
    <source>
        <dbReference type="Pfam" id="PF22776"/>
    </source>
</evidence>
<evidence type="ECO:0000256" key="4">
    <source>
        <dbReference type="ARBA" id="ARBA00022692"/>
    </source>
</evidence>
<feature type="domain" description="K+ potassium transporter integral membrane" evidence="11">
    <location>
        <begin position="86"/>
        <end position="564"/>
    </location>
</feature>
<feature type="domain" description="K+ potassium transporter C-terminal" evidence="12">
    <location>
        <begin position="597"/>
        <end position="814"/>
    </location>
</feature>
<feature type="transmembrane region" description="Helical" evidence="10">
    <location>
        <begin position="447"/>
        <end position="467"/>
    </location>
</feature>
<evidence type="ECO:0000259" key="11">
    <source>
        <dbReference type="Pfam" id="PF02705"/>
    </source>
</evidence>
<dbReference type="Pfam" id="PF22776">
    <property type="entry name" value="K_trans_C"/>
    <property type="match status" value="1"/>
</dbReference>
<organism evidence="13 14">
    <name type="scientific">Venturia inaequalis</name>
    <name type="common">Apple scab fungus</name>
    <dbReference type="NCBI Taxonomy" id="5025"/>
    <lineage>
        <taxon>Eukaryota</taxon>
        <taxon>Fungi</taxon>
        <taxon>Dikarya</taxon>
        <taxon>Ascomycota</taxon>
        <taxon>Pezizomycotina</taxon>
        <taxon>Dothideomycetes</taxon>
        <taxon>Pleosporomycetidae</taxon>
        <taxon>Venturiales</taxon>
        <taxon>Venturiaceae</taxon>
        <taxon>Venturia</taxon>
    </lineage>
</organism>
<evidence type="ECO:0000256" key="1">
    <source>
        <dbReference type="ARBA" id="ARBA00004141"/>
    </source>
</evidence>
<evidence type="ECO:0000256" key="10">
    <source>
        <dbReference type="SAM" id="Phobius"/>
    </source>
</evidence>
<dbReference type="PANTHER" id="PTHR30540">
    <property type="entry name" value="OSMOTIC STRESS POTASSIUM TRANSPORTER"/>
    <property type="match status" value="1"/>
</dbReference>
<evidence type="ECO:0000313" key="13">
    <source>
        <dbReference type="EMBL" id="KAE9991967.1"/>
    </source>
</evidence>
<keyword evidence="5" id="KW-0630">Potassium</keyword>